<evidence type="ECO:0000256" key="4">
    <source>
        <dbReference type="ARBA" id="ARBA00022496"/>
    </source>
</evidence>
<dbReference type="InterPro" id="IPR012910">
    <property type="entry name" value="Plug_dom"/>
</dbReference>
<name>A0ABU8RXD7_9SPHN</name>
<keyword evidence="18" id="KW-1185">Reference proteome</keyword>
<accession>A0ABU8RXD7</accession>
<dbReference type="Proteomes" id="UP001361239">
    <property type="component" value="Unassembled WGS sequence"/>
</dbReference>
<dbReference type="RefSeq" id="WP_339587690.1">
    <property type="nucleotide sequence ID" value="NZ_JBBHJZ010000002.1"/>
</dbReference>
<dbReference type="PANTHER" id="PTHR32552">
    <property type="entry name" value="FERRICHROME IRON RECEPTOR-RELATED"/>
    <property type="match status" value="1"/>
</dbReference>
<dbReference type="InterPro" id="IPR037066">
    <property type="entry name" value="Plug_dom_sf"/>
</dbReference>
<organism evidence="17 18">
    <name type="scientific">Novosphingobium anseongense</name>
    <dbReference type="NCBI Taxonomy" id="3133436"/>
    <lineage>
        <taxon>Bacteria</taxon>
        <taxon>Pseudomonadati</taxon>
        <taxon>Pseudomonadota</taxon>
        <taxon>Alphaproteobacteria</taxon>
        <taxon>Sphingomonadales</taxon>
        <taxon>Sphingomonadaceae</taxon>
        <taxon>Novosphingobium</taxon>
    </lineage>
</organism>
<dbReference type="InterPro" id="IPR036942">
    <property type="entry name" value="Beta-barrel_TonB_sf"/>
</dbReference>
<evidence type="ECO:0000313" key="18">
    <source>
        <dbReference type="Proteomes" id="UP001361239"/>
    </source>
</evidence>
<dbReference type="Gene3D" id="2.170.130.10">
    <property type="entry name" value="TonB-dependent receptor, plug domain"/>
    <property type="match status" value="1"/>
</dbReference>
<evidence type="ECO:0000256" key="9">
    <source>
        <dbReference type="ARBA" id="ARBA00023077"/>
    </source>
</evidence>
<evidence type="ECO:0000256" key="2">
    <source>
        <dbReference type="ARBA" id="ARBA00022448"/>
    </source>
</evidence>
<dbReference type="PROSITE" id="PS52016">
    <property type="entry name" value="TONB_DEPENDENT_REC_3"/>
    <property type="match status" value="1"/>
</dbReference>
<evidence type="ECO:0000256" key="3">
    <source>
        <dbReference type="ARBA" id="ARBA00022452"/>
    </source>
</evidence>
<comment type="caution">
    <text evidence="17">The sequence shown here is derived from an EMBL/GenBank/DDBJ whole genome shotgun (WGS) entry which is preliminary data.</text>
</comment>
<feature type="domain" description="TonB-dependent receptor-like beta-barrel" evidence="15">
    <location>
        <begin position="421"/>
        <end position="790"/>
    </location>
</feature>
<evidence type="ECO:0000256" key="1">
    <source>
        <dbReference type="ARBA" id="ARBA00004571"/>
    </source>
</evidence>
<evidence type="ECO:0000259" key="16">
    <source>
        <dbReference type="Pfam" id="PF07715"/>
    </source>
</evidence>
<gene>
    <name evidence="17" type="ORF">WG901_14015</name>
</gene>
<evidence type="ECO:0000256" key="8">
    <source>
        <dbReference type="ARBA" id="ARBA00023065"/>
    </source>
</evidence>
<dbReference type="Pfam" id="PF07715">
    <property type="entry name" value="Plug"/>
    <property type="match status" value="1"/>
</dbReference>
<protein>
    <submittedName>
        <fullName evidence="17">TonB-dependent receptor</fullName>
    </submittedName>
</protein>
<keyword evidence="3 12" id="KW-1134">Transmembrane beta strand</keyword>
<keyword evidence="4" id="KW-0410">Iron transport</keyword>
<evidence type="ECO:0000256" key="11">
    <source>
        <dbReference type="ARBA" id="ARBA00023237"/>
    </source>
</evidence>
<dbReference type="InterPro" id="IPR039426">
    <property type="entry name" value="TonB-dep_rcpt-like"/>
</dbReference>
<keyword evidence="6 14" id="KW-0732">Signal</keyword>
<evidence type="ECO:0000259" key="15">
    <source>
        <dbReference type="Pfam" id="PF00593"/>
    </source>
</evidence>
<dbReference type="Pfam" id="PF00593">
    <property type="entry name" value="TonB_dep_Rec_b-barrel"/>
    <property type="match status" value="1"/>
</dbReference>
<evidence type="ECO:0000256" key="14">
    <source>
        <dbReference type="SAM" id="SignalP"/>
    </source>
</evidence>
<evidence type="ECO:0000256" key="10">
    <source>
        <dbReference type="ARBA" id="ARBA00023136"/>
    </source>
</evidence>
<comment type="subcellular location">
    <subcellularLocation>
        <location evidence="1 12">Cell outer membrane</location>
        <topology evidence="1 12">Multi-pass membrane protein</topology>
    </subcellularLocation>
</comment>
<evidence type="ECO:0000256" key="12">
    <source>
        <dbReference type="PROSITE-ProRule" id="PRU01360"/>
    </source>
</evidence>
<keyword evidence="11 12" id="KW-0998">Cell outer membrane</keyword>
<keyword evidence="9 13" id="KW-0798">TonB box</keyword>
<comment type="similarity">
    <text evidence="12 13">Belongs to the TonB-dependent receptor family.</text>
</comment>
<feature type="domain" description="TonB-dependent receptor plug" evidence="16">
    <location>
        <begin position="59"/>
        <end position="171"/>
    </location>
</feature>
<dbReference type="Gene3D" id="2.40.170.20">
    <property type="entry name" value="TonB-dependent receptor, beta-barrel domain"/>
    <property type="match status" value="1"/>
</dbReference>
<evidence type="ECO:0000256" key="13">
    <source>
        <dbReference type="RuleBase" id="RU003357"/>
    </source>
</evidence>
<evidence type="ECO:0000256" key="6">
    <source>
        <dbReference type="ARBA" id="ARBA00022729"/>
    </source>
</evidence>
<feature type="chain" id="PRO_5045648863" evidence="14">
    <location>
        <begin position="22"/>
        <end position="828"/>
    </location>
</feature>
<dbReference type="SUPFAM" id="SSF56935">
    <property type="entry name" value="Porins"/>
    <property type="match status" value="1"/>
</dbReference>
<evidence type="ECO:0000256" key="5">
    <source>
        <dbReference type="ARBA" id="ARBA00022692"/>
    </source>
</evidence>
<keyword evidence="2 12" id="KW-0813">Transport</keyword>
<evidence type="ECO:0000256" key="7">
    <source>
        <dbReference type="ARBA" id="ARBA00023004"/>
    </source>
</evidence>
<keyword evidence="17" id="KW-0675">Receptor</keyword>
<dbReference type="EMBL" id="JBBHJZ010000002">
    <property type="protein sequence ID" value="MEJ5977760.1"/>
    <property type="molecule type" value="Genomic_DNA"/>
</dbReference>
<dbReference type="InterPro" id="IPR000531">
    <property type="entry name" value="Beta-barrel_TonB"/>
</dbReference>
<keyword evidence="5 12" id="KW-0812">Transmembrane</keyword>
<keyword evidence="7" id="KW-0408">Iron</keyword>
<sequence>MKAFHLLLTIAPIALATPAWADAAAETAEQNAAAQEAPAPVQPQREVFSTGVAKGRDILDSAISTSSIRESQVQKLSARSLAEIFHNIAGVRSEVSNGEINNNVTVRGLPMASTGAKFLQLQEDGLPVVEFGDMITGGADQFMRVDLNLAQVEAIRGGSASTFASNSPAGIINLMSKTGDVEGGSLMLSTGVDYREYRADFDYGGRISDTLRYHIGGFYRQGEGPRKVGYDAVRGGQLKFNITKEFTGGHIRLYGKYLDDRTPVYLPAPMSLTGTNADPKFGALAGFDNNKDTLLSRYHTSNLTLDGGNNVVVNDLRDYARSKVRSVGLEAQFEVADWTITERFRYSKISGNYGGVYPAVTNSAATVASIFGGPGATLRYASGPNKGQAITAAANINGNGLIAALMTSDITLKSFDNATNDIRASRVWKLGEGELTSTAGFYKSRQSVENYSTANSLLSDVRGDGKAALVDISTATGVPLSENGYYTFDGTFFGTYQRRGINVDYDTNAAFGSLNYKIGALAIGGSLRYDFGGANGFVQSYKLTNNPGSFTKDMNGDGVISAPERKVGFLPVGNPSPVDYTYNYLSYSVGVNYRVAEPFAVFARYSRGARANTDRLLFSTAINANDGSLANREALIDYVKQAEAGFKYRTANFTLNGTAFLANTLEHNSYFGPTIDRKYKAYGLELESSFRSGIFSVTAGATYTKAEITNDKLDPTVIGNKPVGSPSLFGYVTPEISTDLFSIGANFYGISSRYASDTNLLKMPGYVLVNPFVQLRPVKDLTVSLNVNNLFDAKGITTVSAATIPANAIGTGTVINGRTISASVRFDF</sequence>
<evidence type="ECO:0000313" key="17">
    <source>
        <dbReference type="EMBL" id="MEJ5977760.1"/>
    </source>
</evidence>
<keyword evidence="10 12" id="KW-0472">Membrane</keyword>
<dbReference type="PANTHER" id="PTHR32552:SF89">
    <property type="entry name" value="CATECHOLATE SIDEROPHORE RECEPTOR FIU"/>
    <property type="match status" value="1"/>
</dbReference>
<reference evidence="17 18" key="1">
    <citation type="submission" date="2024-03" db="EMBL/GenBank/DDBJ databases">
        <authorList>
            <person name="Jo J.-H."/>
        </authorList>
    </citation>
    <scope>NUCLEOTIDE SEQUENCE [LARGE SCALE GENOMIC DNA]</scope>
    <source>
        <strain evidence="17 18">PS1R-30</strain>
    </source>
</reference>
<proteinExistence type="inferred from homology"/>
<feature type="signal peptide" evidence="14">
    <location>
        <begin position="1"/>
        <end position="21"/>
    </location>
</feature>
<keyword evidence="8" id="KW-0406">Ion transport</keyword>